<protein>
    <submittedName>
        <fullName evidence="1">Uncharacterized protein</fullName>
    </submittedName>
</protein>
<sequence>MSSMPITVYYFRDAPDQLKNLSNNGGDEDWIAIVPKEFHEWHGEIDWINSWGFGSCHVDKYILDNGDKVFIGCHS</sequence>
<accession>A0A0B0IIK7</accession>
<keyword evidence="2" id="KW-1185">Reference proteome</keyword>
<dbReference type="AlphaFoldDB" id="A0A0B0IIK7"/>
<evidence type="ECO:0000313" key="2">
    <source>
        <dbReference type="Proteomes" id="UP000030832"/>
    </source>
</evidence>
<dbReference type="RefSeq" id="WP_034627724.1">
    <property type="nucleotide sequence ID" value="NZ_JRJU01000007.1"/>
</dbReference>
<evidence type="ECO:0000313" key="1">
    <source>
        <dbReference type="EMBL" id="KHF40717.1"/>
    </source>
</evidence>
<organism evidence="1 2">
    <name type="scientific">Halalkalibacter okhensis</name>
    <dbReference type="NCBI Taxonomy" id="333138"/>
    <lineage>
        <taxon>Bacteria</taxon>
        <taxon>Bacillati</taxon>
        <taxon>Bacillota</taxon>
        <taxon>Bacilli</taxon>
        <taxon>Bacillales</taxon>
        <taxon>Bacillaceae</taxon>
        <taxon>Halalkalibacter</taxon>
    </lineage>
</organism>
<dbReference type="Proteomes" id="UP000030832">
    <property type="component" value="Unassembled WGS sequence"/>
</dbReference>
<gene>
    <name evidence="1" type="ORF">LQ50_07960</name>
</gene>
<proteinExistence type="predicted"/>
<dbReference type="OrthoDB" id="10015549at2"/>
<comment type="caution">
    <text evidence="1">The sequence shown here is derived from an EMBL/GenBank/DDBJ whole genome shotgun (WGS) entry which is preliminary data.</text>
</comment>
<dbReference type="EMBL" id="JRJU01000007">
    <property type="protein sequence ID" value="KHF40717.1"/>
    <property type="molecule type" value="Genomic_DNA"/>
</dbReference>
<name>A0A0B0IIK7_9BACI</name>
<reference evidence="1 2" key="1">
    <citation type="submission" date="2014-09" db="EMBL/GenBank/DDBJ databases">
        <title>Genome sequencing and annotation of Bacillus Okhensis strain Kh10-101T.</title>
        <authorList>
            <person name="Prakash J.S."/>
        </authorList>
    </citation>
    <scope>NUCLEOTIDE SEQUENCE [LARGE SCALE GENOMIC DNA]</scope>
    <source>
        <strain evidence="2">Kh10-101T</strain>
    </source>
</reference>